<organism evidence="8 9">
    <name type="scientific">Brotaphodocola catenula</name>
    <dbReference type="NCBI Taxonomy" id="2885361"/>
    <lineage>
        <taxon>Bacteria</taxon>
        <taxon>Bacillati</taxon>
        <taxon>Bacillota</taxon>
        <taxon>Clostridia</taxon>
        <taxon>Lachnospirales</taxon>
        <taxon>Lachnospiraceae</taxon>
        <taxon>Brotaphodocola</taxon>
    </lineage>
</organism>
<dbReference type="Gene3D" id="3.40.50.460">
    <property type="entry name" value="Phosphofructokinase domain"/>
    <property type="match status" value="1"/>
</dbReference>
<dbReference type="EC" id="2.7.1.90" evidence="6"/>
<sequence>MEKNVLVIHGGGPTAVLNASLYGVIQSAKESGEISHVYGAIGGSEAILKERFLDLMQFPEETLKRLLTTPGTAIGSSRYALSEEDYARMPEIFAKWKIKYVLPTGGNGTMDTCGKIRRACEGTDIRVVGIPKTIDNDIAVTDHTPGYGSSARYLAETVAEIGADVKSLPIHVCIVEAMGRNAGWITAASALAREKKGDAPHLIYLPERPFREEEFLEDVKRLYEELGGVVVAASEGLKKENGEPIVPPIFRSGRSVYYGDVGAYLAELVIRKLGIKARSEKPGICGRASIPLQSAVDREEAVLAGRTALESALGGQTGVMVSFVREASEDGSYRMHPGTVPIEEVMMYERKVPESYINERGNDVTEEFVSWCKPLADVHHREFIDFQEYYWERKGKRE</sequence>
<comment type="caution">
    <text evidence="6">Lacks conserved residue(s) required for the propagation of feature annotation.</text>
</comment>
<dbReference type="GO" id="GO:0047334">
    <property type="term" value="F:diphosphate-fructose-6-phosphate 1-phosphotransferase activity"/>
    <property type="evidence" value="ECO:0007669"/>
    <property type="project" value="UniProtKB-EC"/>
</dbReference>
<comment type="cofactor">
    <cofactor evidence="1 6">
        <name>Mg(2+)</name>
        <dbReference type="ChEBI" id="CHEBI:18420"/>
    </cofactor>
</comment>
<comment type="caution">
    <text evidence="8">The sequence shown here is derived from an EMBL/GenBank/DDBJ whole genome shotgun (WGS) entry which is preliminary data.</text>
</comment>
<evidence type="ECO:0000256" key="3">
    <source>
        <dbReference type="ARBA" id="ARBA00022723"/>
    </source>
</evidence>
<dbReference type="PIRSF" id="PIRSF036483">
    <property type="entry name" value="PFK_XF0274"/>
    <property type="match status" value="1"/>
</dbReference>
<feature type="active site" description="Proton acceptor" evidence="6">
    <location>
        <position position="135"/>
    </location>
</feature>
<dbReference type="GO" id="GO:0006002">
    <property type="term" value="P:fructose 6-phosphate metabolic process"/>
    <property type="evidence" value="ECO:0007669"/>
    <property type="project" value="InterPro"/>
</dbReference>
<dbReference type="Gene3D" id="3.40.50.450">
    <property type="match status" value="1"/>
</dbReference>
<proteinExistence type="inferred from homology"/>
<evidence type="ECO:0000313" key="9">
    <source>
        <dbReference type="Proteomes" id="UP001198962"/>
    </source>
</evidence>
<keyword evidence="9" id="KW-1185">Reference proteome</keyword>
<feature type="binding site" evidence="6">
    <location>
        <begin position="133"/>
        <end position="135"/>
    </location>
    <ligand>
        <name>substrate</name>
    </ligand>
</feature>
<dbReference type="Proteomes" id="UP001198962">
    <property type="component" value="Unassembled WGS sequence"/>
</dbReference>
<comment type="function">
    <text evidence="6">Catalyzes the phosphorylation of D-fructose 6-phosphate, the first committing step of glycolysis. Uses inorganic phosphate (PPi) as phosphoryl donor instead of ATP like common ATP-dependent phosphofructokinases (ATP-PFKs), which renders the reaction reversible, and can thus function both in glycolysis and gluconeogenesis. Consistently, PPi-PFK can replace the enzymes of both the forward (ATP-PFK) and reverse (fructose-bisphosphatase (FBPase)) reactions.</text>
</comment>
<dbReference type="EMBL" id="JAJEPU010000040">
    <property type="protein sequence ID" value="MCC2165557.1"/>
    <property type="molecule type" value="Genomic_DNA"/>
</dbReference>
<dbReference type="Pfam" id="PF00365">
    <property type="entry name" value="PFK"/>
    <property type="match status" value="1"/>
</dbReference>
<evidence type="ECO:0000256" key="2">
    <source>
        <dbReference type="ARBA" id="ARBA00022679"/>
    </source>
</evidence>
<protein>
    <recommendedName>
        <fullName evidence="6">Pyrophosphate--fructose 6-phosphate 1-phosphotransferase</fullName>
        <ecNumber evidence="6">2.7.1.90</ecNumber>
    </recommendedName>
    <alternativeName>
        <fullName evidence="6">6-phosphofructokinase, pyrophosphate dependent</fullName>
    </alternativeName>
    <alternativeName>
        <fullName evidence="6">PPi-dependent phosphofructokinase</fullName>
        <shortName evidence="6">PPi-PFK</shortName>
    </alternativeName>
    <alternativeName>
        <fullName evidence="6">Pyrophosphate-dependent 6-phosphofructose-1-kinase</fullName>
    </alternativeName>
</protein>
<comment type="subcellular location">
    <subcellularLocation>
        <location evidence="6">Cytoplasm</location>
    </subcellularLocation>
</comment>
<accession>A0AAE3DKT4</accession>
<keyword evidence="4 6" id="KW-0418">Kinase</keyword>
<feature type="binding site" evidence="6">
    <location>
        <position position="107"/>
    </location>
    <ligand>
        <name>Mg(2+)</name>
        <dbReference type="ChEBI" id="CHEBI:18420"/>
        <note>catalytic</note>
    </ligand>
</feature>
<dbReference type="InterPro" id="IPR050929">
    <property type="entry name" value="PFKA"/>
</dbReference>
<comment type="catalytic activity">
    <reaction evidence="6">
        <text>beta-D-fructose 6-phosphate + diphosphate = beta-D-fructose 1,6-bisphosphate + phosphate + H(+)</text>
        <dbReference type="Rhea" id="RHEA:13613"/>
        <dbReference type="ChEBI" id="CHEBI:15378"/>
        <dbReference type="ChEBI" id="CHEBI:32966"/>
        <dbReference type="ChEBI" id="CHEBI:33019"/>
        <dbReference type="ChEBI" id="CHEBI:43474"/>
        <dbReference type="ChEBI" id="CHEBI:57634"/>
        <dbReference type="EC" id="2.7.1.90"/>
    </reaction>
</comment>
<evidence type="ECO:0000256" key="4">
    <source>
        <dbReference type="ARBA" id="ARBA00022777"/>
    </source>
</evidence>
<feature type="site" description="Important for catalytic activity; stabilizes the transition state when the phosphoryl donor is PPi" evidence="6">
    <location>
        <position position="132"/>
    </location>
</feature>
<keyword evidence="3 6" id="KW-0479">Metal-binding</keyword>
<keyword evidence="5 6" id="KW-0460">Magnesium</keyword>
<feature type="binding site" evidence="6">
    <location>
        <position position="235"/>
    </location>
    <ligand>
        <name>substrate</name>
    </ligand>
</feature>
<dbReference type="InterPro" id="IPR022953">
    <property type="entry name" value="ATP_PFK"/>
</dbReference>
<dbReference type="SUPFAM" id="SSF53784">
    <property type="entry name" value="Phosphofructokinase"/>
    <property type="match status" value="1"/>
</dbReference>
<evidence type="ECO:0000256" key="6">
    <source>
        <dbReference type="HAMAP-Rule" id="MF_01978"/>
    </source>
</evidence>
<name>A0AAE3DKT4_9FIRM</name>
<comment type="similarity">
    <text evidence="6">Belongs to the phosphofructokinase type A (PFKA) family. PPi-dependent PFK group II subfamily. Clade 'B2' sub-subfamily.</text>
</comment>
<keyword evidence="2 6" id="KW-0808">Transferase</keyword>
<comment type="subunit">
    <text evidence="6">Homodimer.</text>
</comment>
<reference evidence="8" key="1">
    <citation type="submission" date="2021-10" db="EMBL/GenBank/DDBJ databases">
        <title>Anaerobic single-cell dispensing facilitates the cultivation of human gut bacteria.</title>
        <authorList>
            <person name="Afrizal A."/>
        </authorList>
    </citation>
    <scope>NUCLEOTIDE SEQUENCE</scope>
    <source>
        <strain evidence="8">CLA-AA-H274</strain>
    </source>
</reference>
<gene>
    <name evidence="6" type="primary">pfp</name>
    <name evidence="8" type="ORF">LKD32_11860</name>
</gene>
<dbReference type="GO" id="GO:0003872">
    <property type="term" value="F:6-phosphofructokinase activity"/>
    <property type="evidence" value="ECO:0007669"/>
    <property type="project" value="UniProtKB-UniRule"/>
</dbReference>
<dbReference type="PANTHER" id="PTHR45770">
    <property type="entry name" value="ATP-DEPENDENT 6-PHOSPHOFRUCTOKINASE 1"/>
    <property type="match status" value="1"/>
</dbReference>
<comment type="pathway">
    <text evidence="6">Carbohydrate degradation; glycolysis; D-glyceraldehyde 3-phosphate and glycerone phosphate from D-glucose: step 3/4.</text>
</comment>
<dbReference type="InterPro" id="IPR011404">
    <property type="entry name" value="PPi-PFK"/>
</dbReference>
<dbReference type="InterPro" id="IPR000023">
    <property type="entry name" value="Phosphofructokinase_dom"/>
</dbReference>
<evidence type="ECO:0000259" key="7">
    <source>
        <dbReference type="Pfam" id="PF00365"/>
    </source>
</evidence>
<feature type="binding site" evidence="6">
    <location>
        <position position="12"/>
    </location>
    <ligand>
        <name>diphosphate</name>
        <dbReference type="ChEBI" id="CHEBI:33019"/>
    </ligand>
</feature>
<dbReference type="HAMAP" id="MF_01978">
    <property type="entry name" value="Phosphofructokinase_II_B2"/>
    <property type="match status" value="1"/>
</dbReference>
<evidence type="ECO:0000256" key="5">
    <source>
        <dbReference type="ARBA" id="ARBA00022842"/>
    </source>
</evidence>
<comment type="activity regulation">
    <text evidence="6">Non-allosteric.</text>
</comment>
<dbReference type="AlphaFoldDB" id="A0AAE3DKT4"/>
<feature type="binding site" evidence="6">
    <location>
        <begin position="178"/>
        <end position="180"/>
    </location>
    <ligand>
        <name>substrate</name>
    </ligand>
</feature>
<dbReference type="NCBIfam" id="NF010675">
    <property type="entry name" value="PRK14072.1"/>
    <property type="match status" value="1"/>
</dbReference>
<evidence type="ECO:0000313" key="8">
    <source>
        <dbReference type="EMBL" id="MCC2165557.1"/>
    </source>
</evidence>
<keyword evidence="6" id="KW-0963">Cytoplasm</keyword>
<keyword evidence="6" id="KW-0324">Glycolysis</keyword>
<dbReference type="GO" id="GO:0046872">
    <property type="term" value="F:metal ion binding"/>
    <property type="evidence" value="ECO:0007669"/>
    <property type="project" value="UniProtKB-KW"/>
</dbReference>
<feature type="domain" description="Phosphofructokinase" evidence="7">
    <location>
        <begin position="4"/>
        <end position="310"/>
    </location>
</feature>
<dbReference type="RefSeq" id="WP_308451832.1">
    <property type="nucleotide sequence ID" value="NZ_JAJEPU010000040.1"/>
</dbReference>
<dbReference type="PRINTS" id="PR00476">
    <property type="entry name" value="PHFRCTKINASE"/>
</dbReference>
<dbReference type="GO" id="GO:0005737">
    <property type="term" value="C:cytoplasm"/>
    <property type="evidence" value="ECO:0007669"/>
    <property type="project" value="UniProtKB-SubCell"/>
</dbReference>
<evidence type="ECO:0000256" key="1">
    <source>
        <dbReference type="ARBA" id="ARBA00001946"/>
    </source>
</evidence>
<dbReference type="InterPro" id="IPR035966">
    <property type="entry name" value="PKF_sf"/>
</dbReference>